<name>A0A1H1QDY5_9GAMM</name>
<dbReference type="RefSeq" id="WP_093392222.1">
    <property type="nucleotide sequence ID" value="NZ_LT629736.1"/>
</dbReference>
<protein>
    <submittedName>
        <fullName evidence="1">Uncharacterized protein</fullName>
    </submittedName>
</protein>
<evidence type="ECO:0000313" key="2">
    <source>
        <dbReference type="Proteomes" id="UP000243207"/>
    </source>
</evidence>
<dbReference type="OrthoDB" id="7013782at2"/>
<organism evidence="1 2">
    <name type="scientific">Halopseudomonas xinjiangensis</name>
    <dbReference type="NCBI Taxonomy" id="487184"/>
    <lineage>
        <taxon>Bacteria</taxon>
        <taxon>Pseudomonadati</taxon>
        <taxon>Pseudomonadota</taxon>
        <taxon>Gammaproteobacteria</taxon>
        <taxon>Pseudomonadales</taxon>
        <taxon>Pseudomonadaceae</taxon>
        <taxon>Halopseudomonas</taxon>
    </lineage>
</organism>
<evidence type="ECO:0000313" key="1">
    <source>
        <dbReference type="EMBL" id="SDS21660.1"/>
    </source>
</evidence>
<sequence>MSNPTEWVGPGEPELLDPYPWHGLVYAESGTNWLQPSGGRPRLPRPVPPTINPSVMPINNAYVAALDGSLWDLGREDPPFSQYLHDVGAESMARRILPSNSGLTHKGQGTVNLFFRRGTDGIQVWKSTGPSNLDETKLGVLALSMSSVTLSDPYSRAEFTLNPMDGTLRELDRSADGRKRLLGLVTSRLNGSRTYVFFVAILTVEFTLQPDGAWTWQTEVVAGLQECIGSLAVERFVDARLSQLTIDQAGLEVVRTYSSTTAINPTPSAGAISNGQYSQSLARNGRIMSAWFRADDSIEMVRADYTFFEEHTVSLAGSYSSKWNASDEKYERKHWRLDNYRRVGLEVTLRTSLASVSLEYERTEDYDRNVDQTFLEDGPGGPGVYDVGTLTFVREERILGTPASYEETYEEGPIVQGYPVQPGIDAPSALPSGRLWAPLDIFSGQQLTLRPASTRSNKTAALVGGGLGFQTGAPWWLSAVLTPAGKAGAVVETVEGASETCIYNPITGQVARQADTPGRTLIGWQ</sequence>
<dbReference type="AlphaFoldDB" id="A0A1H1QDY5"/>
<accession>A0A1H1QDY5</accession>
<dbReference type="STRING" id="487184.SAMN05216421_1116"/>
<gene>
    <name evidence="1" type="ORF">SAMN05216421_1116</name>
</gene>
<keyword evidence="2" id="KW-1185">Reference proteome</keyword>
<proteinExistence type="predicted"/>
<reference evidence="2" key="1">
    <citation type="submission" date="2016-10" db="EMBL/GenBank/DDBJ databases">
        <authorList>
            <person name="Varghese N."/>
            <person name="Submissions S."/>
        </authorList>
    </citation>
    <scope>NUCLEOTIDE SEQUENCE [LARGE SCALE GENOMIC DNA]</scope>
    <source>
        <strain evidence="2">NRRL B-51270</strain>
    </source>
</reference>
<dbReference type="EMBL" id="LT629736">
    <property type="protein sequence ID" value="SDS21660.1"/>
    <property type="molecule type" value="Genomic_DNA"/>
</dbReference>
<dbReference type="Proteomes" id="UP000243207">
    <property type="component" value="Chromosome I"/>
</dbReference>